<evidence type="ECO:0000313" key="5">
    <source>
        <dbReference type="Proteomes" id="UP001195769"/>
    </source>
</evidence>
<dbReference type="PANTHER" id="PTHR14140:SF27">
    <property type="entry name" value="OS04G0289800 PROTEIN"/>
    <property type="match status" value="1"/>
</dbReference>
<dbReference type="Proteomes" id="UP001195769">
    <property type="component" value="Unassembled WGS sequence"/>
</dbReference>
<dbReference type="Gene3D" id="2.30.280.10">
    <property type="entry name" value="SRA-YDG"/>
    <property type="match status" value="1"/>
</dbReference>
<gene>
    <name evidence="4" type="ORF">F5891DRAFT_1189809</name>
</gene>
<comment type="subcellular location">
    <subcellularLocation>
        <location evidence="2">Nucleus</location>
    </subcellularLocation>
</comment>
<dbReference type="InterPro" id="IPR045134">
    <property type="entry name" value="UHRF1/2-like"/>
</dbReference>
<keyword evidence="1 2" id="KW-0539">Nucleus</keyword>
<accession>A0AAD4E459</accession>
<evidence type="ECO:0000256" key="1">
    <source>
        <dbReference type="ARBA" id="ARBA00023242"/>
    </source>
</evidence>
<dbReference type="Pfam" id="PF02182">
    <property type="entry name" value="SAD_SRA"/>
    <property type="match status" value="1"/>
</dbReference>
<dbReference type="EMBL" id="JABBWK010000033">
    <property type="protein sequence ID" value="KAG1899361.1"/>
    <property type="molecule type" value="Genomic_DNA"/>
</dbReference>
<dbReference type="GO" id="GO:0061630">
    <property type="term" value="F:ubiquitin protein ligase activity"/>
    <property type="evidence" value="ECO:0007669"/>
    <property type="project" value="TreeGrafter"/>
</dbReference>
<proteinExistence type="predicted"/>
<dbReference type="PROSITE" id="PS51015">
    <property type="entry name" value="YDG"/>
    <property type="match status" value="1"/>
</dbReference>
<protein>
    <submittedName>
        <fullName evidence="4">SRA-YDG</fullName>
    </submittedName>
</protein>
<dbReference type="InterPro" id="IPR036987">
    <property type="entry name" value="SRA-YDG_sf"/>
</dbReference>
<dbReference type="InterPro" id="IPR003105">
    <property type="entry name" value="SRA_YDG"/>
</dbReference>
<keyword evidence="5" id="KW-1185">Reference proteome</keyword>
<sequence length="201" mass="22272">MASRDGRTFGHISGVEVGTNFNSKAALADAGVHKLQQSGIHGDKELGAFSICLSKGYEDNVDRGNIMHVRFLPSRPNTDITFIMFSTYVGSGGQDEDGKQISDQDPDSGVNKAMFLSSETRRPVRVVRGANDDNAYSPRRGFRYDGLYVVDEAKMMDGKKGFQMCTFKLKRIDEEGQKPIPIRRTLTLGKLAKMRKNTRTG</sequence>
<dbReference type="GO" id="GO:0044027">
    <property type="term" value="P:negative regulation of gene expression via chromosomal CpG island methylation"/>
    <property type="evidence" value="ECO:0007669"/>
    <property type="project" value="TreeGrafter"/>
</dbReference>
<dbReference type="PANTHER" id="PTHR14140">
    <property type="entry name" value="E3 UBIQUITIN-PROTEIN LIGASE UHRF-RELATED"/>
    <property type="match status" value="1"/>
</dbReference>
<evidence type="ECO:0000259" key="3">
    <source>
        <dbReference type="PROSITE" id="PS51015"/>
    </source>
</evidence>
<organism evidence="4 5">
    <name type="scientific">Suillus fuscotomentosus</name>
    <dbReference type="NCBI Taxonomy" id="1912939"/>
    <lineage>
        <taxon>Eukaryota</taxon>
        <taxon>Fungi</taxon>
        <taxon>Dikarya</taxon>
        <taxon>Basidiomycota</taxon>
        <taxon>Agaricomycotina</taxon>
        <taxon>Agaricomycetes</taxon>
        <taxon>Agaricomycetidae</taxon>
        <taxon>Boletales</taxon>
        <taxon>Suillineae</taxon>
        <taxon>Suillaceae</taxon>
        <taxon>Suillus</taxon>
    </lineage>
</organism>
<reference evidence="4" key="1">
    <citation type="journal article" date="2020" name="New Phytol.">
        <title>Comparative genomics reveals dynamic genome evolution in host specialist ectomycorrhizal fungi.</title>
        <authorList>
            <person name="Lofgren L.A."/>
            <person name="Nguyen N.H."/>
            <person name="Vilgalys R."/>
            <person name="Ruytinx J."/>
            <person name="Liao H.L."/>
            <person name="Branco S."/>
            <person name="Kuo A."/>
            <person name="LaButti K."/>
            <person name="Lipzen A."/>
            <person name="Andreopoulos W."/>
            <person name="Pangilinan J."/>
            <person name="Riley R."/>
            <person name="Hundley H."/>
            <person name="Na H."/>
            <person name="Barry K."/>
            <person name="Grigoriev I.V."/>
            <person name="Stajich J.E."/>
            <person name="Kennedy P.G."/>
        </authorList>
    </citation>
    <scope>NUCLEOTIDE SEQUENCE</scope>
    <source>
        <strain evidence="4">FC203</strain>
    </source>
</reference>
<name>A0AAD4E459_9AGAM</name>
<dbReference type="RefSeq" id="XP_041224937.1">
    <property type="nucleotide sequence ID" value="XM_041367223.1"/>
</dbReference>
<dbReference type="GeneID" id="64661521"/>
<evidence type="ECO:0000313" key="4">
    <source>
        <dbReference type="EMBL" id="KAG1899361.1"/>
    </source>
</evidence>
<dbReference type="AlphaFoldDB" id="A0AAD4E459"/>
<comment type="caution">
    <text evidence="4">The sequence shown here is derived from an EMBL/GenBank/DDBJ whole genome shotgun (WGS) entry which is preliminary data.</text>
</comment>
<dbReference type="GO" id="GO:0016567">
    <property type="term" value="P:protein ubiquitination"/>
    <property type="evidence" value="ECO:0007669"/>
    <property type="project" value="TreeGrafter"/>
</dbReference>
<evidence type="ECO:0000256" key="2">
    <source>
        <dbReference type="PROSITE-ProRule" id="PRU00358"/>
    </source>
</evidence>
<dbReference type="InterPro" id="IPR015947">
    <property type="entry name" value="PUA-like_sf"/>
</dbReference>
<dbReference type="SMART" id="SM00466">
    <property type="entry name" value="SRA"/>
    <property type="match status" value="1"/>
</dbReference>
<dbReference type="SUPFAM" id="SSF88697">
    <property type="entry name" value="PUA domain-like"/>
    <property type="match status" value="1"/>
</dbReference>
<feature type="domain" description="YDG" evidence="3">
    <location>
        <begin position="10"/>
        <end position="171"/>
    </location>
</feature>
<dbReference type="GO" id="GO:0005634">
    <property type="term" value="C:nucleus"/>
    <property type="evidence" value="ECO:0007669"/>
    <property type="project" value="UniProtKB-SubCell"/>
</dbReference>